<feature type="transmembrane region" description="Helical" evidence="1">
    <location>
        <begin position="342"/>
        <end position="364"/>
    </location>
</feature>
<feature type="transmembrane region" description="Helical" evidence="1">
    <location>
        <begin position="396"/>
        <end position="414"/>
    </location>
</feature>
<feature type="transmembrane region" description="Helical" evidence="1">
    <location>
        <begin position="125"/>
        <end position="141"/>
    </location>
</feature>
<evidence type="ECO:0000313" key="3">
    <source>
        <dbReference type="Proteomes" id="UP000283627"/>
    </source>
</evidence>
<evidence type="ECO:0008006" key="4">
    <source>
        <dbReference type="Google" id="ProtNLM"/>
    </source>
</evidence>
<proteinExistence type="predicted"/>
<dbReference type="EMBL" id="MOBP01000009">
    <property type="protein sequence ID" value="RON53523.1"/>
    <property type="molecule type" value="Genomic_DNA"/>
</dbReference>
<dbReference type="OrthoDB" id="8886194at2"/>
<feature type="transmembrane region" description="Helical" evidence="1">
    <location>
        <begin position="232"/>
        <end position="251"/>
    </location>
</feature>
<dbReference type="AlphaFoldDB" id="A0A423KJR0"/>
<protein>
    <recommendedName>
        <fullName evidence="4">Glycosyltransferase RgtA/B/C/D-like domain-containing protein</fullName>
    </recommendedName>
</protein>
<accession>A0A423KJR0</accession>
<feature type="transmembrane region" description="Helical" evidence="1">
    <location>
        <begin position="97"/>
        <end position="118"/>
    </location>
</feature>
<feature type="transmembrane region" description="Helical" evidence="1">
    <location>
        <begin position="301"/>
        <end position="321"/>
    </location>
</feature>
<dbReference type="Proteomes" id="UP000283627">
    <property type="component" value="Unassembled WGS sequence"/>
</dbReference>
<name>A0A423KJR0_9PSED</name>
<keyword evidence="1" id="KW-0812">Transmembrane</keyword>
<gene>
    <name evidence="2" type="ORF">BK665_14055</name>
</gene>
<organism evidence="2 3">
    <name type="scientific">Pseudomonas frederiksbergensis</name>
    <dbReference type="NCBI Taxonomy" id="104087"/>
    <lineage>
        <taxon>Bacteria</taxon>
        <taxon>Pseudomonadati</taxon>
        <taxon>Pseudomonadota</taxon>
        <taxon>Gammaproteobacteria</taxon>
        <taxon>Pseudomonadales</taxon>
        <taxon>Pseudomonadaceae</taxon>
        <taxon>Pseudomonas</taxon>
    </lineage>
</organism>
<keyword evidence="1" id="KW-0472">Membrane</keyword>
<feature type="transmembrane region" description="Helical" evidence="1">
    <location>
        <begin position="23"/>
        <end position="45"/>
    </location>
</feature>
<evidence type="ECO:0000256" key="1">
    <source>
        <dbReference type="SAM" id="Phobius"/>
    </source>
</evidence>
<dbReference type="RefSeq" id="WP_123406771.1">
    <property type="nucleotide sequence ID" value="NZ_MOBP01000009.1"/>
</dbReference>
<sequence length="732" mass="81504">MTATTNQTFTATSPLRNGKALNWLAHLGPALLTVMFMWLPFGFALTGLLEEWGVIGLFSRIGVFFLTDVSSAMPAHALRPLTIFPHALAYFLDSNTFNYWHVLLIIALVIKGWALSVITTRITGALKWGMLASILVIIFPADTMQLSFRSIHINWSLSLILLASVIFLYALDQKNKTRSFTFSALSSLLLAAGCAMYEVSLMLAAIPALVIFIQIGIKNIIPHIKQFYGRHLIWAAGVITYVAYVLHTAPLVQTYQSAVVGDSALGSLKMFYPKIFSLGVARSILGGWIDAFGITRSEISSYWYLAIATTVLLAPIFFVAWKSKTAILQRAENREWAMPIRLAIVGLVLICLGYLPFIFNLAYMTVSQRTFLHAAPGATLFFVALFLILDRYSKMACTALAALLIFTGLAAQLYQFQHYVEISKRQQLVLKDIVHNFDGNALNKTLVILDYSNELNHDWMFLNPNLAATLFYLYGKPADTLEVCYMPSHEWQQADSLMRKGTCEETAEGWTFNYPTPVSGPGVELTTQQPSKKLLKADVITVAVGKGETPTTSPELETYRRDLASNTLPMSARIQGITETAPWLDFFKFRHQEHSDEYFWGFGNWWSLDAPIAGSGWRNTEWESSRLSHTSSAWKNAPRASLNFDLTPTPGAYVISGLFNVFANEKIRGEMQVMVNGSLIPVQWSPDGGFSGSVNPEILKSGANVIEFVSGVADNYYGLSARLDWVKIAKQR</sequence>
<feature type="transmembrane region" description="Helical" evidence="1">
    <location>
        <begin position="271"/>
        <end position="289"/>
    </location>
</feature>
<evidence type="ECO:0000313" key="2">
    <source>
        <dbReference type="EMBL" id="RON53523.1"/>
    </source>
</evidence>
<feature type="transmembrane region" description="Helical" evidence="1">
    <location>
        <begin position="370"/>
        <end position="389"/>
    </location>
</feature>
<feature type="transmembrane region" description="Helical" evidence="1">
    <location>
        <begin position="183"/>
        <end position="212"/>
    </location>
</feature>
<feature type="transmembrane region" description="Helical" evidence="1">
    <location>
        <begin position="153"/>
        <end position="171"/>
    </location>
</feature>
<comment type="caution">
    <text evidence="2">The sequence shown here is derived from an EMBL/GenBank/DDBJ whole genome shotgun (WGS) entry which is preliminary data.</text>
</comment>
<keyword evidence="1" id="KW-1133">Transmembrane helix</keyword>
<reference evidence="2 3" key="1">
    <citation type="submission" date="2016-10" db="EMBL/GenBank/DDBJ databases">
        <title>Comparative genome analysis of multiple Pseudomonas spp. focuses on biocontrol and plant growth promoting traits.</title>
        <authorList>
            <person name="Tao X.-Y."/>
            <person name="Taylor C.G."/>
        </authorList>
    </citation>
    <scope>NUCLEOTIDE SEQUENCE [LARGE SCALE GENOMIC DNA]</scope>
    <source>
        <strain evidence="2 3">39A2</strain>
    </source>
</reference>